<evidence type="ECO:0000256" key="13">
    <source>
        <dbReference type="PROSITE-ProRule" id="PRU01087"/>
    </source>
</evidence>
<keyword evidence="12 17" id="KW-0413">Isomerase</keyword>
<gene>
    <name evidence="17" type="ORF">AX774_g646</name>
</gene>
<dbReference type="Proteomes" id="UP000188320">
    <property type="component" value="Unassembled WGS sequence"/>
</dbReference>
<dbReference type="InterPro" id="IPR033118">
    <property type="entry name" value="EXPERA"/>
</dbReference>
<dbReference type="PANTHER" id="PTHR14207:SF0">
    <property type="entry name" value="3-BETA-HYDROXYSTEROID-DELTA(8),DELTA(7)-ISOMERASE"/>
    <property type="match status" value="1"/>
</dbReference>
<evidence type="ECO:0000256" key="12">
    <source>
        <dbReference type="ARBA" id="ARBA00023235"/>
    </source>
</evidence>
<keyword evidence="9 13" id="KW-0472">Membrane</keyword>
<evidence type="ECO:0000256" key="11">
    <source>
        <dbReference type="ARBA" id="ARBA00023221"/>
    </source>
</evidence>
<evidence type="ECO:0000313" key="17">
    <source>
        <dbReference type="EMBL" id="OMH85804.1"/>
    </source>
</evidence>
<comment type="caution">
    <text evidence="17">The sequence shown here is derived from an EMBL/GenBank/DDBJ whole genome shotgun (WGS) entry which is preliminary data.</text>
</comment>
<dbReference type="GO" id="GO:0000247">
    <property type="term" value="F:C-8 sterol isomerase activity"/>
    <property type="evidence" value="ECO:0007669"/>
    <property type="project" value="TreeGrafter"/>
</dbReference>
<evidence type="ECO:0000256" key="5">
    <source>
        <dbReference type="ARBA" id="ARBA00022955"/>
    </source>
</evidence>
<feature type="transmembrane region" description="Helical" evidence="14">
    <location>
        <begin position="83"/>
        <end position="104"/>
    </location>
</feature>
<evidence type="ECO:0000256" key="1">
    <source>
        <dbReference type="ARBA" id="ARBA00004141"/>
    </source>
</evidence>
<keyword evidence="7" id="KW-0756">Sterol biosynthesis</keyword>
<feature type="transmembrane region" description="Helical" evidence="14">
    <location>
        <begin position="177"/>
        <end position="200"/>
    </location>
</feature>
<feature type="domain" description="EXPERA" evidence="16">
    <location>
        <begin position="121"/>
        <end position="263"/>
    </location>
</feature>
<dbReference type="GO" id="GO:0004769">
    <property type="term" value="F:steroid Delta-isomerase activity"/>
    <property type="evidence" value="ECO:0007669"/>
    <property type="project" value="TreeGrafter"/>
</dbReference>
<protein>
    <submittedName>
        <fullName evidence="17">3-beta-hydroxysteroid-Delta(8), Delta(7)-isomerase</fullName>
    </submittedName>
</protein>
<dbReference type="GO" id="GO:0047750">
    <property type="term" value="F:cholestenol delta-isomerase activity"/>
    <property type="evidence" value="ECO:0007669"/>
    <property type="project" value="InterPro"/>
</dbReference>
<organism evidence="17 18">
    <name type="scientific">Zancudomyces culisetae</name>
    <name type="common">Gut fungus</name>
    <name type="synonym">Smittium culisetae</name>
    <dbReference type="NCBI Taxonomy" id="1213189"/>
    <lineage>
        <taxon>Eukaryota</taxon>
        <taxon>Fungi</taxon>
        <taxon>Fungi incertae sedis</taxon>
        <taxon>Zoopagomycota</taxon>
        <taxon>Kickxellomycotina</taxon>
        <taxon>Harpellomycetes</taxon>
        <taxon>Harpellales</taxon>
        <taxon>Legeriomycetaceae</taxon>
        <taxon>Zancudomyces</taxon>
    </lineage>
</organism>
<keyword evidence="11" id="KW-0753">Steroid metabolism</keyword>
<keyword evidence="4 13" id="KW-0812">Transmembrane</keyword>
<reference evidence="18" key="1">
    <citation type="submission" date="2017-01" db="EMBL/GenBank/DDBJ databases">
        <authorList>
            <person name="Wang Y."/>
            <person name="White M."/>
            <person name="Kvist S."/>
            <person name="Moncalvo J.-M."/>
        </authorList>
    </citation>
    <scope>NUCLEOTIDE SEQUENCE [LARGE SCALE GENOMIC DNA]</scope>
    <source>
        <strain evidence="18">COL-18-3</strain>
    </source>
</reference>
<dbReference type="EMBL" id="LSSK01000043">
    <property type="protein sequence ID" value="OMH85804.1"/>
    <property type="molecule type" value="Genomic_DNA"/>
</dbReference>
<keyword evidence="15" id="KW-0732">Signal</keyword>
<dbReference type="PROSITE" id="PS51751">
    <property type="entry name" value="EXPERA"/>
    <property type="match status" value="1"/>
</dbReference>
<feature type="transmembrane region" description="Helical" evidence="14">
    <location>
        <begin position="243"/>
        <end position="264"/>
    </location>
</feature>
<keyword evidence="18" id="KW-1185">Reference proteome</keyword>
<evidence type="ECO:0000256" key="3">
    <source>
        <dbReference type="ARBA" id="ARBA00022516"/>
    </source>
</evidence>
<dbReference type="Pfam" id="PF05241">
    <property type="entry name" value="EBP"/>
    <property type="match status" value="1"/>
</dbReference>
<evidence type="ECO:0000313" key="18">
    <source>
        <dbReference type="Proteomes" id="UP000188320"/>
    </source>
</evidence>
<keyword evidence="8" id="KW-0443">Lipid metabolism</keyword>
<evidence type="ECO:0000256" key="2">
    <source>
        <dbReference type="ARBA" id="ARBA00008337"/>
    </source>
</evidence>
<feature type="chain" id="PRO_5012412937" evidence="15">
    <location>
        <begin position="23"/>
        <end position="289"/>
    </location>
</feature>
<dbReference type="AlphaFoldDB" id="A0A1R1PXV1"/>
<dbReference type="GO" id="GO:0005783">
    <property type="term" value="C:endoplasmic reticulum"/>
    <property type="evidence" value="ECO:0007669"/>
    <property type="project" value="TreeGrafter"/>
</dbReference>
<dbReference type="GO" id="GO:0016126">
    <property type="term" value="P:sterol biosynthetic process"/>
    <property type="evidence" value="ECO:0007669"/>
    <property type="project" value="UniProtKB-KW"/>
</dbReference>
<dbReference type="InterPro" id="IPR007905">
    <property type="entry name" value="EBP"/>
</dbReference>
<accession>A0A1R1PXV1</accession>
<feature type="signal peptide" evidence="15">
    <location>
        <begin position="1"/>
        <end position="22"/>
    </location>
</feature>
<evidence type="ECO:0000256" key="15">
    <source>
        <dbReference type="SAM" id="SignalP"/>
    </source>
</evidence>
<keyword evidence="6 13" id="KW-1133">Transmembrane helix</keyword>
<name>A0A1R1PXV1_ZANCU</name>
<evidence type="ECO:0000256" key="7">
    <source>
        <dbReference type="ARBA" id="ARBA00023011"/>
    </source>
</evidence>
<evidence type="ECO:0000256" key="4">
    <source>
        <dbReference type="ARBA" id="ARBA00022692"/>
    </source>
</evidence>
<dbReference type="GO" id="GO:0016020">
    <property type="term" value="C:membrane"/>
    <property type="evidence" value="ECO:0007669"/>
    <property type="project" value="UniProtKB-SubCell"/>
</dbReference>
<evidence type="ECO:0000256" key="14">
    <source>
        <dbReference type="SAM" id="Phobius"/>
    </source>
</evidence>
<keyword evidence="5" id="KW-0752">Steroid biosynthesis</keyword>
<comment type="similarity">
    <text evidence="2">Belongs to the EBP family.</text>
</comment>
<dbReference type="PANTHER" id="PTHR14207">
    <property type="entry name" value="STEROL ISOMERASE"/>
    <property type="match status" value="1"/>
</dbReference>
<evidence type="ECO:0000256" key="6">
    <source>
        <dbReference type="ARBA" id="ARBA00022989"/>
    </source>
</evidence>
<evidence type="ECO:0000256" key="9">
    <source>
        <dbReference type="ARBA" id="ARBA00023136"/>
    </source>
</evidence>
<proteinExistence type="inferred from homology"/>
<evidence type="ECO:0000259" key="16">
    <source>
        <dbReference type="PROSITE" id="PS51751"/>
    </source>
</evidence>
<keyword evidence="10" id="KW-1207">Sterol metabolism</keyword>
<evidence type="ECO:0000256" key="8">
    <source>
        <dbReference type="ARBA" id="ARBA00023098"/>
    </source>
</evidence>
<comment type="subcellular location">
    <subcellularLocation>
        <location evidence="1">Membrane</location>
        <topology evidence="1">Multi-pass membrane protein</topology>
    </subcellularLocation>
</comment>
<sequence>MIKLNKPLLLSTLVLFLSSVYAEETTAKLAVTHQPTVPLAEPIPEYVSEETGPIPTNQYVQHPYYPKTLELPNYKPSVLSTPVMFSIFGSVVFLVIMYAFYLIAKTNLHRLHAQQTLLTKLEKFGIIWFAISGMIHMVLEGYFVAFNRSIAGNSHVLADIWREYALSDSRYLSSDPFTVVMEGITALFDGPLALFTVYAIVNRHPLRHVTQILCSMCQLYGDVLYMLINILERCVYTHPDPFYFWAYFVFCNLPWIVIPMVYIYDSSVAIYRASKLYTSLYETPKAKKS</sequence>
<keyword evidence="3" id="KW-0444">Lipid biosynthesis</keyword>
<evidence type="ECO:0000256" key="10">
    <source>
        <dbReference type="ARBA" id="ARBA00023166"/>
    </source>
</evidence>
<dbReference type="OrthoDB" id="58557at2759"/>
<feature type="transmembrane region" description="Helical" evidence="14">
    <location>
        <begin position="125"/>
        <end position="145"/>
    </location>
</feature>